<protein>
    <recommendedName>
        <fullName evidence="1">Kazal-like domain-containing protein</fullName>
    </recommendedName>
</protein>
<reference evidence="2" key="1">
    <citation type="submission" date="2020-11" db="EMBL/GenBank/DDBJ databases">
        <authorList>
            <person name="Tran Van P."/>
        </authorList>
    </citation>
    <scope>NUCLEOTIDE SEQUENCE</scope>
</reference>
<dbReference type="Gene3D" id="3.30.60.30">
    <property type="match status" value="1"/>
</dbReference>
<dbReference type="PROSITE" id="PS51465">
    <property type="entry name" value="KAZAL_2"/>
    <property type="match status" value="1"/>
</dbReference>
<sequence>MLVVCQLSMVRGQDSDCGDVCLDVYKPVCAQVDNDVATSKIFSNECFLKLYNCKNKSNYEAVFSGEC</sequence>
<evidence type="ECO:0000313" key="2">
    <source>
        <dbReference type="EMBL" id="CAD7421605.1"/>
    </source>
</evidence>
<gene>
    <name evidence="2" type="ORF">TPSB3V08_LOCUS15020</name>
</gene>
<name>A0A7R9HHF8_TIMPO</name>
<dbReference type="InterPro" id="IPR036058">
    <property type="entry name" value="Kazal_dom_sf"/>
</dbReference>
<organism evidence="2">
    <name type="scientific">Timema poppense</name>
    <name type="common">Walking stick</name>
    <dbReference type="NCBI Taxonomy" id="170557"/>
    <lineage>
        <taxon>Eukaryota</taxon>
        <taxon>Metazoa</taxon>
        <taxon>Ecdysozoa</taxon>
        <taxon>Arthropoda</taxon>
        <taxon>Hexapoda</taxon>
        <taxon>Insecta</taxon>
        <taxon>Pterygota</taxon>
        <taxon>Neoptera</taxon>
        <taxon>Polyneoptera</taxon>
        <taxon>Phasmatodea</taxon>
        <taxon>Timematodea</taxon>
        <taxon>Timematoidea</taxon>
        <taxon>Timematidae</taxon>
        <taxon>Timema</taxon>
    </lineage>
</organism>
<dbReference type="AlphaFoldDB" id="A0A7R9HHF8"/>
<proteinExistence type="predicted"/>
<dbReference type="EMBL" id="OD055543">
    <property type="protein sequence ID" value="CAD7421605.1"/>
    <property type="molecule type" value="Genomic_DNA"/>
</dbReference>
<dbReference type="SUPFAM" id="SSF100895">
    <property type="entry name" value="Kazal-type serine protease inhibitors"/>
    <property type="match status" value="1"/>
</dbReference>
<evidence type="ECO:0000259" key="1">
    <source>
        <dbReference type="PROSITE" id="PS51465"/>
    </source>
</evidence>
<dbReference type="InterPro" id="IPR002350">
    <property type="entry name" value="Kazal_dom"/>
</dbReference>
<accession>A0A7R9HHF8</accession>
<feature type="domain" description="Kazal-like" evidence="1">
    <location>
        <begin position="11"/>
        <end position="67"/>
    </location>
</feature>